<dbReference type="PANTHER" id="PTHR36814">
    <property type="entry name" value="PHOTOSYSTEM I REACTION CENTER SUBUNIT N, CHLOROPLASTIC"/>
    <property type="match status" value="1"/>
</dbReference>
<reference evidence="9" key="1">
    <citation type="submission" date="2018-08" db="EMBL/GenBank/DDBJ databases">
        <authorList>
            <person name="Rossello M."/>
        </authorList>
    </citation>
    <scope>NUCLEOTIDE SEQUENCE [LARGE SCALE GENOMIC DNA]</scope>
    <source>
        <strain evidence="9">cv. Chinese Spring</strain>
    </source>
</reference>
<evidence type="ECO:0000313" key="10">
    <source>
        <dbReference type="Proteomes" id="UP000019116"/>
    </source>
</evidence>
<evidence type="ECO:0000256" key="7">
    <source>
        <dbReference type="ARBA" id="ARBA00023078"/>
    </source>
</evidence>
<comment type="similarity">
    <text evidence="2">Belongs to the psaN family.</text>
</comment>
<accession>A0A3B6AS27</accession>
<organism evidence="9">
    <name type="scientific">Triticum aestivum</name>
    <name type="common">Wheat</name>
    <dbReference type="NCBI Taxonomy" id="4565"/>
    <lineage>
        <taxon>Eukaryota</taxon>
        <taxon>Viridiplantae</taxon>
        <taxon>Streptophyta</taxon>
        <taxon>Embryophyta</taxon>
        <taxon>Tracheophyta</taxon>
        <taxon>Spermatophyta</taxon>
        <taxon>Magnoliopsida</taxon>
        <taxon>Liliopsida</taxon>
        <taxon>Poales</taxon>
        <taxon>Poaceae</taxon>
        <taxon>BOP clade</taxon>
        <taxon>Pooideae</taxon>
        <taxon>Triticodae</taxon>
        <taxon>Triticeae</taxon>
        <taxon>Triticinae</taxon>
        <taxon>Triticum</taxon>
    </lineage>
</organism>
<dbReference type="Gramene" id="TraesRN2A0100202000.1">
    <property type="protein sequence ID" value="TraesRN2A0100202000.1"/>
    <property type="gene ID" value="TraesRN2A0100202000"/>
</dbReference>
<keyword evidence="4" id="KW-0602">Photosynthesis</keyword>
<protein>
    <recommendedName>
        <fullName evidence="11">Photosystem I reaction center subunit N, chloroplastic</fullName>
    </recommendedName>
</protein>
<dbReference type="AlphaFoldDB" id="A0A3B6AS27"/>
<dbReference type="InterPro" id="IPR044907">
    <property type="entry name" value="PSAN_sf"/>
</dbReference>
<keyword evidence="3" id="KW-0150">Chloroplast</keyword>
<evidence type="ECO:0000256" key="3">
    <source>
        <dbReference type="ARBA" id="ARBA00022528"/>
    </source>
</evidence>
<evidence type="ECO:0000256" key="1">
    <source>
        <dbReference type="ARBA" id="ARBA00004622"/>
    </source>
</evidence>
<keyword evidence="6" id="KW-0603">Photosystem I</keyword>
<dbReference type="OrthoDB" id="512227at2759"/>
<dbReference type="PANTHER" id="PTHR36814:SF1">
    <property type="entry name" value="PHOTOSYSTEM I REACTION CENTER SUBUNIT N, CHLOROPLASTIC"/>
    <property type="match status" value="1"/>
</dbReference>
<dbReference type="Proteomes" id="UP000019116">
    <property type="component" value="Chromosome 2A"/>
</dbReference>
<evidence type="ECO:0000256" key="4">
    <source>
        <dbReference type="ARBA" id="ARBA00022531"/>
    </source>
</evidence>
<reference evidence="9" key="2">
    <citation type="submission" date="2018-10" db="UniProtKB">
        <authorList>
            <consortium name="EnsemblPlants"/>
        </authorList>
    </citation>
    <scope>IDENTIFICATION</scope>
</reference>
<gene>
    <name evidence="9" type="primary">LOC123187550</name>
</gene>
<keyword evidence="5" id="KW-0934">Plastid</keyword>
<evidence type="ECO:0008006" key="11">
    <source>
        <dbReference type="Google" id="ProtNLM"/>
    </source>
</evidence>
<dbReference type="Pfam" id="PF05479">
    <property type="entry name" value="PsaN"/>
    <property type="match status" value="1"/>
</dbReference>
<dbReference type="Gene3D" id="4.10.1190.10">
    <property type="entry name" value="Chlorophyll A-B binding protein"/>
    <property type="match status" value="1"/>
</dbReference>
<keyword evidence="10" id="KW-1185">Reference proteome</keyword>
<evidence type="ECO:0000256" key="5">
    <source>
        <dbReference type="ARBA" id="ARBA00022640"/>
    </source>
</evidence>
<dbReference type="InterPro" id="IPR008796">
    <property type="entry name" value="PSAN"/>
</dbReference>
<evidence type="ECO:0000256" key="2">
    <source>
        <dbReference type="ARBA" id="ARBA00010661"/>
    </source>
</evidence>
<dbReference type="GO" id="GO:0015979">
    <property type="term" value="P:photosynthesis"/>
    <property type="evidence" value="ECO:0007669"/>
    <property type="project" value="UniProtKB-KW"/>
</dbReference>
<dbReference type="Gramene" id="TraesCS2A02G114400.2">
    <property type="protein sequence ID" value="TraesCS2A02G114400.2"/>
    <property type="gene ID" value="TraesCS2A02G114400"/>
</dbReference>
<evidence type="ECO:0000313" key="9">
    <source>
        <dbReference type="EnsemblPlants" id="TraesCS2A02G114400.2"/>
    </source>
</evidence>
<evidence type="ECO:0000256" key="6">
    <source>
        <dbReference type="ARBA" id="ARBA00022836"/>
    </source>
</evidence>
<dbReference type="EnsemblPlants" id="TraesCS2A02G114400.2">
    <property type="protein sequence ID" value="TraesCS2A02G114400.2"/>
    <property type="gene ID" value="TraesCS2A02G114400"/>
</dbReference>
<dbReference type="GO" id="GO:0009522">
    <property type="term" value="C:photosystem I"/>
    <property type="evidence" value="ECO:0007669"/>
    <property type="project" value="UniProtKB-KW"/>
</dbReference>
<sequence length="109" mass="11553">MAGVNTSVVGLKPAAAVPQSASPAAAKRVQVAPAKDRRSALLGLAAVFAVTAASAGSARASVFDEYLEKSKLNKDLAKQKKVPFITDDLEIECEGKEKFKCGSNVFWKW</sequence>
<comment type="subcellular location">
    <subcellularLocation>
        <location evidence="1">Plastid</location>
        <location evidence="1">Chloroplast thylakoid membrane</location>
        <topology evidence="1">Peripheral membrane protein</topology>
        <orientation evidence="1">Lumenal side</orientation>
    </subcellularLocation>
</comment>
<dbReference type="Gramene" id="TraesCS2A03G0235700.1">
    <property type="protein sequence ID" value="TraesCS2A03G0235700.1.CDS"/>
    <property type="gene ID" value="TraesCS2A03G0235700"/>
</dbReference>
<proteinExistence type="inferred from homology"/>
<keyword evidence="8" id="KW-0472">Membrane</keyword>
<dbReference type="GO" id="GO:0009535">
    <property type="term" value="C:chloroplast thylakoid membrane"/>
    <property type="evidence" value="ECO:0007669"/>
    <property type="project" value="UniProtKB-SubCell"/>
</dbReference>
<keyword evidence="7" id="KW-0793">Thylakoid</keyword>
<evidence type="ECO:0000256" key="8">
    <source>
        <dbReference type="ARBA" id="ARBA00023136"/>
    </source>
</evidence>
<dbReference type="Gene3D" id="1.20.5.740">
    <property type="entry name" value="Single helix bin"/>
    <property type="match status" value="1"/>
</dbReference>
<name>A0A3B6AS27_WHEAT</name>